<dbReference type="GO" id="GO:0004674">
    <property type="term" value="F:protein serine/threonine kinase activity"/>
    <property type="evidence" value="ECO:0007669"/>
    <property type="project" value="UniProtKB-KW"/>
</dbReference>
<dbReference type="InterPro" id="IPR008271">
    <property type="entry name" value="Ser/Thr_kinase_AS"/>
</dbReference>
<dbReference type="SMART" id="SM00220">
    <property type="entry name" value="S_TKc"/>
    <property type="match status" value="1"/>
</dbReference>
<keyword evidence="1" id="KW-0808">Transferase</keyword>
<evidence type="ECO:0000256" key="3">
    <source>
        <dbReference type="ARBA" id="ARBA00022777"/>
    </source>
</evidence>
<feature type="transmembrane region" description="Helical" evidence="7">
    <location>
        <begin position="576"/>
        <end position="596"/>
    </location>
</feature>
<keyword evidence="7" id="KW-0472">Membrane</keyword>
<organism evidence="9 10">
    <name type="scientific">Frigoriglobus tundricola</name>
    <dbReference type="NCBI Taxonomy" id="2774151"/>
    <lineage>
        <taxon>Bacteria</taxon>
        <taxon>Pseudomonadati</taxon>
        <taxon>Planctomycetota</taxon>
        <taxon>Planctomycetia</taxon>
        <taxon>Gemmatales</taxon>
        <taxon>Gemmataceae</taxon>
        <taxon>Frigoriglobus</taxon>
    </lineage>
</organism>
<dbReference type="InterPro" id="IPR011009">
    <property type="entry name" value="Kinase-like_dom_sf"/>
</dbReference>
<keyword evidence="2 5" id="KW-0547">Nucleotide-binding</keyword>
<name>A0A6M5YZD8_9BACT</name>
<dbReference type="InterPro" id="IPR021796">
    <property type="entry name" value="Tll0287-like_dom"/>
</dbReference>
<dbReference type="GO" id="GO:0005524">
    <property type="term" value="F:ATP binding"/>
    <property type="evidence" value="ECO:0007669"/>
    <property type="project" value="UniProtKB-UniRule"/>
</dbReference>
<dbReference type="Pfam" id="PF11845">
    <property type="entry name" value="Tll0287-like"/>
    <property type="match status" value="1"/>
</dbReference>
<dbReference type="InterPro" id="IPR017441">
    <property type="entry name" value="Protein_kinase_ATP_BS"/>
</dbReference>
<keyword evidence="4 5" id="KW-0067">ATP-binding</keyword>
<keyword evidence="7" id="KW-1133">Transmembrane helix</keyword>
<dbReference type="EMBL" id="CP053452">
    <property type="protein sequence ID" value="QJW99497.1"/>
    <property type="molecule type" value="Genomic_DNA"/>
</dbReference>
<feature type="region of interest" description="Disordered" evidence="6">
    <location>
        <begin position="606"/>
        <end position="646"/>
    </location>
</feature>
<evidence type="ECO:0000256" key="7">
    <source>
        <dbReference type="SAM" id="Phobius"/>
    </source>
</evidence>
<dbReference type="SUPFAM" id="SSF56112">
    <property type="entry name" value="Protein kinase-like (PK-like)"/>
    <property type="match status" value="1"/>
</dbReference>
<proteinExistence type="predicted"/>
<dbReference type="PANTHER" id="PTHR43289:SF6">
    <property type="entry name" value="SERINE_THREONINE-PROTEIN KINASE NEKL-3"/>
    <property type="match status" value="1"/>
</dbReference>
<protein>
    <submittedName>
        <fullName evidence="9">Serine/threonine protein kinase PrkC, regulator of stationary phase</fullName>
    </submittedName>
</protein>
<keyword evidence="9" id="KW-0723">Serine/threonine-protein kinase</keyword>
<keyword evidence="7" id="KW-0812">Transmembrane</keyword>
<dbReference type="CDD" id="cd14014">
    <property type="entry name" value="STKc_PknB_like"/>
    <property type="match status" value="1"/>
</dbReference>
<evidence type="ECO:0000256" key="5">
    <source>
        <dbReference type="PROSITE-ProRule" id="PRU10141"/>
    </source>
</evidence>
<accession>A0A6M5YZD8</accession>
<feature type="region of interest" description="Disordered" evidence="6">
    <location>
        <begin position="1"/>
        <end position="55"/>
    </location>
</feature>
<keyword evidence="3 9" id="KW-0418">Kinase</keyword>
<dbReference type="AlphaFoldDB" id="A0A6M5YZD8"/>
<dbReference type="PROSITE" id="PS00108">
    <property type="entry name" value="PROTEIN_KINASE_ST"/>
    <property type="match status" value="1"/>
</dbReference>
<dbReference type="Proteomes" id="UP000503447">
    <property type="component" value="Chromosome"/>
</dbReference>
<evidence type="ECO:0000259" key="8">
    <source>
        <dbReference type="PROSITE" id="PS50011"/>
    </source>
</evidence>
<dbReference type="PROSITE" id="PS50011">
    <property type="entry name" value="PROTEIN_KINASE_DOM"/>
    <property type="match status" value="1"/>
</dbReference>
<evidence type="ECO:0000313" key="9">
    <source>
        <dbReference type="EMBL" id="QJW99497.1"/>
    </source>
</evidence>
<feature type="domain" description="Protein kinase" evidence="8">
    <location>
        <begin position="65"/>
        <end position="345"/>
    </location>
</feature>
<dbReference type="InterPro" id="IPR000719">
    <property type="entry name" value="Prot_kinase_dom"/>
</dbReference>
<evidence type="ECO:0000313" key="10">
    <source>
        <dbReference type="Proteomes" id="UP000503447"/>
    </source>
</evidence>
<gene>
    <name evidence="9" type="ORF">FTUN_7109</name>
</gene>
<evidence type="ECO:0000256" key="6">
    <source>
        <dbReference type="SAM" id="MobiDB-lite"/>
    </source>
</evidence>
<dbReference type="Pfam" id="PF00069">
    <property type="entry name" value="Pkinase"/>
    <property type="match status" value="1"/>
</dbReference>
<evidence type="ECO:0000256" key="2">
    <source>
        <dbReference type="ARBA" id="ARBA00022741"/>
    </source>
</evidence>
<dbReference type="KEGG" id="ftj:FTUN_7109"/>
<sequence length="748" mass="80778">MTDPAPDFTNGSDPHPDATLMPGSGSGYGHGPDVTQVRTPDPGPHGPAPAEFLAPDESGVDVAGYELLDELGRGGMGVVYKARQRSLNRLVALKMVLSGAHASPADRARFRAEAEVVARLQHPNIVQIYEIGELAGAPYLALELVSGGTLQKTLAGTPQPVRPAAYLVELLARAIHFAHQRGVVHRDLKPGNVLLAVPLDGASSISDQDGAQVAALYGVPKVTDFGLAKRLEDDAHNTRSGDIIGTPSYMAPEQAGGRGPIGPAADVYALGAVLYDMLTGRPPFKGATTFETIQQVRTEEPVLPSRLRPRLPKDLERICLKCLEKDPRRRYATALDLATDLRRHLNGESVHARSATPLERTWRWTRRNPVPAGLLLAITLGSAVGFWHLSELSKSLVRSSALEGAVQQAEMMNELNRYYGRVAAHLKGAGVEGEPDWEKPGEMTMPPPATMTIDLGQQISARSESGVQVRLYSDFPFKRRLSRPPPDGFEQEALNQLRRDPARPFYRFEDLDGRPVLRYATARVMETGCVDCHNNSSDRSDNWPIWKEGDVRGVLEIIRPLDQDQQRINRGLRGTVLIVSGSGASLLGLSVLLVYLGNRRTRVTAPHMMRPATEAAPLPAEDGGDDQPTEMPSDSPHGGATPPPAHVPEEVVVWRTALPIGTLAPIRIVPPIAGTLRLVLEPEGETPPVELRVEVAGAPPVSGFGVDPFVEVAVPAGRVVNVRVRADAALDAMYTLTAELLTVRGTQQ</sequence>
<dbReference type="Gene3D" id="3.30.200.20">
    <property type="entry name" value="Phosphorylase Kinase, domain 1"/>
    <property type="match status" value="1"/>
</dbReference>
<dbReference type="PANTHER" id="PTHR43289">
    <property type="entry name" value="MITOGEN-ACTIVATED PROTEIN KINASE KINASE KINASE 20-RELATED"/>
    <property type="match status" value="1"/>
</dbReference>
<evidence type="ECO:0000256" key="4">
    <source>
        <dbReference type="ARBA" id="ARBA00022840"/>
    </source>
</evidence>
<reference evidence="10" key="1">
    <citation type="submission" date="2020-05" db="EMBL/GenBank/DDBJ databases">
        <title>Frigoriglobus tundricola gen. nov., sp. nov., a psychrotolerant cellulolytic planctomycete of the family Gemmataceae with two divergent copies of 16S rRNA gene.</title>
        <authorList>
            <person name="Kulichevskaya I.S."/>
            <person name="Ivanova A.A."/>
            <person name="Naumoff D.G."/>
            <person name="Beletsky A.V."/>
            <person name="Rijpstra W.I.C."/>
            <person name="Sinninghe Damste J.S."/>
            <person name="Mardanov A.V."/>
            <person name="Ravin N.V."/>
            <person name="Dedysh S.N."/>
        </authorList>
    </citation>
    <scope>NUCLEOTIDE SEQUENCE [LARGE SCALE GENOMIC DNA]</scope>
    <source>
        <strain evidence="10">PL17</strain>
    </source>
</reference>
<dbReference type="Gene3D" id="1.10.510.10">
    <property type="entry name" value="Transferase(Phosphotransferase) domain 1"/>
    <property type="match status" value="1"/>
</dbReference>
<dbReference type="PROSITE" id="PS00107">
    <property type="entry name" value="PROTEIN_KINASE_ATP"/>
    <property type="match status" value="1"/>
</dbReference>
<evidence type="ECO:0000256" key="1">
    <source>
        <dbReference type="ARBA" id="ARBA00022679"/>
    </source>
</evidence>
<dbReference type="RefSeq" id="WP_171474454.1">
    <property type="nucleotide sequence ID" value="NZ_CP053452.2"/>
</dbReference>
<feature type="binding site" evidence="5">
    <location>
        <position position="94"/>
    </location>
    <ligand>
        <name>ATP</name>
        <dbReference type="ChEBI" id="CHEBI:30616"/>
    </ligand>
</feature>
<keyword evidence="10" id="KW-1185">Reference proteome</keyword>